<proteinExistence type="predicted"/>
<reference evidence="1 2" key="1">
    <citation type="submission" date="2013-04" db="EMBL/GenBank/DDBJ databases">
        <title>Shimia sp. 22II-S11-Z10 Genome Sequencing.</title>
        <authorList>
            <person name="Lai Q."/>
            <person name="Li G."/>
            <person name="Shao Z."/>
        </authorList>
    </citation>
    <scope>NUCLEOTIDE SEQUENCE [LARGE SCALE GENOMIC DNA]</scope>
    <source>
        <strain evidence="2">22II-S11-Z10</strain>
    </source>
</reference>
<gene>
    <name evidence="1" type="ORF">ATO10_00205</name>
</gene>
<dbReference type="Proteomes" id="UP000024836">
    <property type="component" value="Unassembled WGS sequence"/>
</dbReference>
<evidence type="ECO:0000313" key="2">
    <source>
        <dbReference type="Proteomes" id="UP000024836"/>
    </source>
</evidence>
<dbReference type="AlphaFoldDB" id="A0A058ZQM1"/>
<protein>
    <submittedName>
        <fullName evidence="1">Uncharacterized protein</fullName>
    </submittedName>
</protein>
<organism evidence="1 2">
    <name type="scientific">Actibacterium atlanticum</name>
    <dbReference type="NCBI Taxonomy" id="1461693"/>
    <lineage>
        <taxon>Bacteria</taxon>
        <taxon>Pseudomonadati</taxon>
        <taxon>Pseudomonadota</taxon>
        <taxon>Alphaproteobacteria</taxon>
        <taxon>Rhodobacterales</taxon>
        <taxon>Roseobacteraceae</taxon>
        <taxon>Actibacterium</taxon>
    </lineage>
</organism>
<name>A0A058ZQM1_9RHOB</name>
<dbReference type="EMBL" id="AQQY01000001">
    <property type="protein sequence ID" value="KCV83136.1"/>
    <property type="molecule type" value="Genomic_DNA"/>
</dbReference>
<accession>A0A058ZQM1</accession>
<evidence type="ECO:0000313" key="1">
    <source>
        <dbReference type="EMBL" id="KCV83136.1"/>
    </source>
</evidence>
<comment type="caution">
    <text evidence="1">The sequence shown here is derived from an EMBL/GenBank/DDBJ whole genome shotgun (WGS) entry which is preliminary data.</text>
</comment>
<keyword evidence="2" id="KW-1185">Reference proteome</keyword>
<sequence length="61" mass="7211">MFRAQRRQTSVYRPKIARIRLLEPPIHARLIRVDRMMAETLIPGELQQASRVDRAPNQMRA</sequence>